<dbReference type="EMBL" id="BART01006927">
    <property type="protein sequence ID" value="GAG71648.1"/>
    <property type="molecule type" value="Genomic_DNA"/>
</dbReference>
<dbReference type="PANTHER" id="PTHR30482">
    <property type="entry name" value="HIGH-AFFINITY BRANCHED-CHAIN AMINO ACID TRANSPORT SYSTEM PERMEASE"/>
    <property type="match status" value="1"/>
</dbReference>
<keyword evidence="3 6" id="KW-0812">Transmembrane</keyword>
<organism evidence="7">
    <name type="scientific">marine sediment metagenome</name>
    <dbReference type="NCBI Taxonomy" id="412755"/>
    <lineage>
        <taxon>unclassified sequences</taxon>
        <taxon>metagenomes</taxon>
        <taxon>ecological metagenomes</taxon>
    </lineage>
</organism>
<keyword evidence="2" id="KW-1003">Cell membrane</keyword>
<feature type="transmembrane region" description="Helical" evidence="6">
    <location>
        <begin position="52"/>
        <end position="72"/>
    </location>
</feature>
<keyword evidence="5 6" id="KW-0472">Membrane</keyword>
<feature type="non-terminal residue" evidence="7">
    <location>
        <position position="222"/>
    </location>
</feature>
<comment type="subcellular location">
    <subcellularLocation>
        <location evidence="1">Cell membrane</location>
        <topology evidence="1">Multi-pass membrane protein</topology>
    </subcellularLocation>
</comment>
<reference evidence="7" key="1">
    <citation type="journal article" date="2014" name="Front. Microbiol.">
        <title>High frequency of phylogenetically diverse reductive dehalogenase-homologous genes in deep subseafloor sedimentary metagenomes.</title>
        <authorList>
            <person name="Kawai M."/>
            <person name="Futagami T."/>
            <person name="Toyoda A."/>
            <person name="Takaki Y."/>
            <person name="Nishi S."/>
            <person name="Hori S."/>
            <person name="Arai W."/>
            <person name="Tsubouchi T."/>
            <person name="Morono Y."/>
            <person name="Uchiyama I."/>
            <person name="Ito T."/>
            <person name="Fujiyama A."/>
            <person name="Inagaki F."/>
            <person name="Takami H."/>
        </authorList>
    </citation>
    <scope>NUCLEOTIDE SEQUENCE</scope>
    <source>
        <strain evidence="7">Expedition CK06-06</strain>
    </source>
</reference>
<dbReference type="GO" id="GO:0015658">
    <property type="term" value="F:branched-chain amino acid transmembrane transporter activity"/>
    <property type="evidence" value="ECO:0007669"/>
    <property type="project" value="InterPro"/>
</dbReference>
<keyword evidence="4 6" id="KW-1133">Transmembrane helix</keyword>
<feature type="transmembrane region" description="Helical" evidence="6">
    <location>
        <begin position="6"/>
        <end position="22"/>
    </location>
</feature>
<gene>
    <name evidence="7" type="ORF">S01H4_15802</name>
</gene>
<evidence type="ECO:0000256" key="2">
    <source>
        <dbReference type="ARBA" id="ARBA00022475"/>
    </source>
</evidence>
<evidence type="ECO:0000256" key="3">
    <source>
        <dbReference type="ARBA" id="ARBA00022692"/>
    </source>
</evidence>
<protein>
    <recommendedName>
        <fullName evidence="8">Branched-chain amino acid ABC transporter permease</fullName>
    </recommendedName>
</protein>
<evidence type="ECO:0000256" key="1">
    <source>
        <dbReference type="ARBA" id="ARBA00004651"/>
    </source>
</evidence>
<dbReference type="InterPro" id="IPR043428">
    <property type="entry name" value="LivM-like"/>
</dbReference>
<feature type="transmembrane region" description="Helical" evidence="6">
    <location>
        <begin position="29"/>
        <end position="46"/>
    </location>
</feature>
<evidence type="ECO:0008006" key="8">
    <source>
        <dbReference type="Google" id="ProtNLM"/>
    </source>
</evidence>
<sequence length="222" mass="25093">MKETILAVIFVIHAAVFAYFFFGRRRRIFNLIFTGGFIALAFYYAYHSWMSPWLTLPLAGIVAGLVGLVFGAPSLRIKGFYLAMSTIAAQFVLLWLIKRYTELAPHVGGTNPIPVDVPTLGGIDFSNYQWLYCLTVLLVILMTFFVKNLQRTNIGRTFIAIRDNDLAAEVMGVNLWRYKLIAFFIGCFYAGIAGWLWAHSMWSISPGQFELPPSIWALGMLI</sequence>
<evidence type="ECO:0000313" key="7">
    <source>
        <dbReference type="EMBL" id="GAG71648.1"/>
    </source>
</evidence>
<dbReference type="GO" id="GO:0005886">
    <property type="term" value="C:plasma membrane"/>
    <property type="evidence" value="ECO:0007669"/>
    <property type="project" value="UniProtKB-SubCell"/>
</dbReference>
<evidence type="ECO:0000256" key="6">
    <source>
        <dbReference type="SAM" id="Phobius"/>
    </source>
</evidence>
<dbReference type="AlphaFoldDB" id="X1AFY3"/>
<feature type="transmembrane region" description="Helical" evidence="6">
    <location>
        <begin position="180"/>
        <end position="198"/>
    </location>
</feature>
<comment type="caution">
    <text evidence="7">The sequence shown here is derived from an EMBL/GenBank/DDBJ whole genome shotgun (WGS) entry which is preliminary data.</text>
</comment>
<name>X1AFY3_9ZZZZ</name>
<feature type="transmembrane region" description="Helical" evidence="6">
    <location>
        <begin position="128"/>
        <end position="146"/>
    </location>
</feature>
<evidence type="ECO:0000256" key="5">
    <source>
        <dbReference type="ARBA" id="ARBA00023136"/>
    </source>
</evidence>
<accession>X1AFY3</accession>
<dbReference type="PANTHER" id="PTHR30482:SF5">
    <property type="entry name" value="ABC TRANSPORTER PERMEASE PROTEIN"/>
    <property type="match status" value="1"/>
</dbReference>
<dbReference type="CDD" id="cd06581">
    <property type="entry name" value="TM_PBP1_LivM_like"/>
    <property type="match status" value="1"/>
</dbReference>
<evidence type="ECO:0000256" key="4">
    <source>
        <dbReference type="ARBA" id="ARBA00022989"/>
    </source>
</evidence>
<dbReference type="Pfam" id="PF02653">
    <property type="entry name" value="BPD_transp_2"/>
    <property type="match status" value="1"/>
</dbReference>
<proteinExistence type="predicted"/>
<dbReference type="InterPro" id="IPR001851">
    <property type="entry name" value="ABC_transp_permease"/>
</dbReference>
<feature type="transmembrane region" description="Helical" evidence="6">
    <location>
        <begin position="79"/>
        <end position="97"/>
    </location>
</feature>